<feature type="non-terminal residue" evidence="1">
    <location>
        <position position="1"/>
    </location>
</feature>
<dbReference type="Pfam" id="PF03928">
    <property type="entry name" value="HbpS-like"/>
    <property type="match status" value="1"/>
</dbReference>
<dbReference type="PANTHER" id="PTHR34309:SF1">
    <property type="entry name" value="PROTEIN GLCG"/>
    <property type="match status" value="1"/>
</dbReference>
<organism evidence="1">
    <name type="scientific">marine sediment metagenome</name>
    <dbReference type="NCBI Taxonomy" id="412755"/>
    <lineage>
        <taxon>unclassified sequences</taxon>
        <taxon>metagenomes</taxon>
        <taxon>ecological metagenomes</taxon>
    </lineage>
</organism>
<protein>
    <recommendedName>
        <fullName evidence="2">Heme-binding protein</fullName>
    </recommendedName>
</protein>
<dbReference type="PANTHER" id="PTHR34309">
    <property type="entry name" value="SLR1406 PROTEIN"/>
    <property type="match status" value="1"/>
</dbReference>
<proteinExistence type="predicted"/>
<comment type="caution">
    <text evidence="1">The sequence shown here is derived from an EMBL/GenBank/DDBJ whole genome shotgun (WGS) entry which is preliminary data.</text>
</comment>
<dbReference type="AlphaFoldDB" id="A0A0F9JAG5"/>
<dbReference type="SUPFAM" id="SSF143744">
    <property type="entry name" value="GlcG-like"/>
    <property type="match status" value="1"/>
</dbReference>
<dbReference type="EMBL" id="LAZR01018520">
    <property type="protein sequence ID" value="KKL96102.1"/>
    <property type="molecule type" value="Genomic_DNA"/>
</dbReference>
<evidence type="ECO:0000313" key="1">
    <source>
        <dbReference type="EMBL" id="KKL96102.1"/>
    </source>
</evidence>
<dbReference type="InterPro" id="IPR052517">
    <property type="entry name" value="GlcG_carb_metab_protein"/>
</dbReference>
<sequence length="265" mass="28119">YRGHVVPSLRGAYVFADYNGRVFAGRERTGMGADAGTWQRRQLLPVDARAVRTHAVAATRDGELWLLRAQPKADDGGMWWSIDRLTSAEEAAGLHIDEMLDRVVRGTATTKSALRVGAATEEVPPRVHVAVVTTGGDVHTRSMEDAWVGSLDIAVSKAFAAMAFSSDENALTTRSLQHLAHSPDAQLQGIGHSNPEFGVVTFPGGLPVYVGGVLWGGIGVSGDAVNVDEALARMGLAKEFRAPKAIRINTVTGGKVPYTAGDPPV</sequence>
<dbReference type="Gene3D" id="3.30.450.150">
    <property type="entry name" value="Haem-degrading domain"/>
    <property type="match status" value="1"/>
</dbReference>
<gene>
    <name evidence="1" type="ORF">LCGC14_1847860</name>
</gene>
<name>A0A0F9JAG5_9ZZZZ</name>
<accession>A0A0F9JAG5</accession>
<dbReference type="InterPro" id="IPR005624">
    <property type="entry name" value="PduO/GlcC-like"/>
</dbReference>
<evidence type="ECO:0008006" key="2">
    <source>
        <dbReference type="Google" id="ProtNLM"/>
    </source>
</evidence>
<reference evidence="1" key="1">
    <citation type="journal article" date="2015" name="Nature">
        <title>Complex archaea that bridge the gap between prokaryotes and eukaryotes.</title>
        <authorList>
            <person name="Spang A."/>
            <person name="Saw J.H."/>
            <person name="Jorgensen S.L."/>
            <person name="Zaremba-Niedzwiedzka K."/>
            <person name="Martijn J."/>
            <person name="Lind A.E."/>
            <person name="van Eijk R."/>
            <person name="Schleper C."/>
            <person name="Guy L."/>
            <person name="Ettema T.J."/>
        </authorList>
    </citation>
    <scope>NUCLEOTIDE SEQUENCE</scope>
</reference>
<dbReference type="InterPro" id="IPR038084">
    <property type="entry name" value="PduO/GlcC-like_sf"/>
</dbReference>